<gene>
    <name evidence="3" type="ORF">K4G57_07170</name>
</gene>
<feature type="transmembrane region" description="Helical" evidence="2">
    <location>
        <begin position="23"/>
        <end position="41"/>
    </location>
</feature>
<sequence length="239" mass="27564">MNDKVKNIFLALQSNFKIGNKNLYFGIVGVVVLIPLTFWLLSSEEKQDLTKSFESQEQVKPYTPPKMENPFVMDNLEKDSTIQTEATLRHSEVLAEESQESKRDISAQYDNTKVQNTKAKDSKDSTNLNKSLNPNNLAGLEKDKHESKIPTMQGGISDNQLDNIKKILKTQKPQNMIAFLKEIQKDCELNKSNLIFKYEGRILKVGDKLNNWYAIEEITKNYVRFNATNYAYNLRFLEE</sequence>
<name>A0ABS7JPF2_9HELI</name>
<comment type="caution">
    <text evidence="3">The sequence shown here is derived from an EMBL/GenBank/DDBJ whole genome shotgun (WGS) entry which is preliminary data.</text>
</comment>
<evidence type="ECO:0000313" key="4">
    <source>
        <dbReference type="Proteomes" id="UP000700059"/>
    </source>
</evidence>
<dbReference type="RefSeq" id="WP_221532525.1">
    <property type="nucleotide sequence ID" value="NZ_JAIGYP010000010.1"/>
</dbReference>
<keyword evidence="2" id="KW-1133">Transmembrane helix</keyword>
<organism evidence="3 4">
    <name type="scientific">Helicobacter turcicus</name>
    <dbReference type="NCBI Taxonomy" id="2867412"/>
    <lineage>
        <taxon>Bacteria</taxon>
        <taxon>Pseudomonadati</taxon>
        <taxon>Campylobacterota</taxon>
        <taxon>Epsilonproteobacteria</taxon>
        <taxon>Campylobacterales</taxon>
        <taxon>Helicobacteraceae</taxon>
        <taxon>Helicobacter</taxon>
    </lineage>
</organism>
<feature type="compositionally biased region" description="Polar residues" evidence="1">
    <location>
        <begin position="125"/>
        <end position="136"/>
    </location>
</feature>
<reference evidence="3 4" key="1">
    <citation type="submission" date="2021-08" db="EMBL/GenBank/DDBJ databases">
        <title>Helicobacter spp. isolated from feces of Anatolian Ground Squirrel (Spermophilus xanthoprymnus) in Turkey.</title>
        <authorList>
            <person name="Aydin F."/>
            <person name="Abay S."/>
            <person name="Kayman T."/>
            <person name="Karakaya E."/>
            <person name="Saticioglu I.B."/>
        </authorList>
    </citation>
    <scope>NUCLEOTIDE SEQUENCE [LARGE SCALE GENOMIC DNA]</scope>
    <source>
        <strain evidence="3 4">Faydin-H70</strain>
    </source>
</reference>
<dbReference type="Proteomes" id="UP000700059">
    <property type="component" value="Unassembled WGS sequence"/>
</dbReference>
<proteinExistence type="predicted"/>
<feature type="compositionally biased region" description="Polar residues" evidence="1">
    <location>
        <begin position="108"/>
        <end position="117"/>
    </location>
</feature>
<dbReference type="EMBL" id="JAIGYQ010000010">
    <property type="protein sequence ID" value="MBX7491237.1"/>
    <property type="molecule type" value="Genomic_DNA"/>
</dbReference>
<accession>A0ABS7JPF2</accession>
<evidence type="ECO:0000256" key="1">
    <source>
        <dbReference type="SAM" id="MobiDB-lite"/>
    </source>
</evidence>
<keyword evidence="4" id="KW-1185">Reference proteome</keyword>
<evidence type="ECO:0000256" key="2">
    <source>
        <dbReference type="SAM" id="Phobius"/>
    </source>
</evidence>
<feature type="compositionally biased region" description="Basic and acidic residues" evidence="1">
    <location>
        <begin position="93"/>
        <end position="105"/>
    </location>
</feature>
<keyword evidence="2" id="KW-0812">Transmembrane</keyword>
<protein>
    <submittedName>
        <fullName evidence="3">Uncharacterized protein</fullName>
    </submittedName>
</protein>
<feature type="region of interest" description="Disordered" evidence="1">
    <location>
        <begin position="93"/>
        <end position="156"/>
    </location>
</feature>
<evidence type="ECO:0000313" key="3">
    <source>
        <dbReference type="EMBL" id="MBX7491237.1"/>
    </source>
</evidence>
<keyword evidence="2" id="KW-0472">Membrane</keyword>